<feature type="active site" evidence="10">
    <location>
        <position position="322"/>
    </location>
</feature>
<feature type="active site" description="Proton donor" evidence="10">
    <location>
        <position position="189"/>
    </location>
</feature>
<dbReference type="GO" id="GO:0004571">
    <property type="term" value="F:mannosyl-oligosaccharide 1,2-alpha-mannosidase activity"/>
    <property type="evidence" value="ECO:0007669"/>
    <property type="project" value="UniProtKB-EC"/>
</dbReference>
<evidence type="ECO:0000256" key="7">
    <source>
        <dbReference type="ARBA" id="ARBA00023157"/>
    </source>
</evidence>
<evidence type="ECO:0000256" key="11">
    <source>
        <dbReference type="PIRSR" id="PIRSR601382-2"/>
    </source>
</evidence>
<dbReference type="PRINTS" id="PR00747">
    <property type="entry name" value="GLYHDRLASE47"/>
</dbReference>
<evidence type="ECO:0000313" key="17">
    <source>
        <dbReference type="Proteomes" id="UP000243579"/>
    </source>
</evidence>
<keyword evidence="17" id="KW-1185">Reference proteome</keyword>
<keyword evidence="15" id="KW-0812">Transmembrane</keyword>
<keyword evidence="4 11" id="KW-0479">Metal-binding</keyword>
<evidence type="ECO:0000256" key="4">
    <source>
        <dbReference type="ARBA" id="ARBA00022723"/>
    </source>
</evidence>
<dbReference type="InterPro" id="IPR012341">
    <property type="entry name" value="6hp_glycosidase-like_sf"/>
</dbReference>
<reference evidence="16 17" key="1">
    <citation type="journal article" date="2014" name="Genome Biol. Evol.">
        <title>The secreted proteins of Achlya hypogyna and Thraustotheca clavata identify the ancestral oomycete secretome and reveal gene acquisitions by horizontal gene transfer.</title>
        <authorList>
            <person name="Misner I."/>
            <person name="Blouin N."/>
            <person name="Leonard G."/>
            <person name="Richards T.A."/>
            <person name="Lane C.E."/>
        </authorList>
    </citation>
    <scope>NUCLEOTIDE SEQUENCE [LARGE SCALE GENOMIC DNA]</scope>
    <source>
        <strain evidence="16 17">ATCC 48635</strain>
    </source>
</reference>
<gene>
    <name evidence="16" type="ORF">ACHHYP_04924</name>
</gene>
<feature type="binding site" evidence="11">
    <location>
        <position position="577"/>
    </location>
    <ligand>
        <name>Ca(2+)</name>
        <dbReference type="ChEBI" id="CHEBI:29108"/>
    </ligand>
</feature>
<organism evidence="16 17">
    <name type="scientific">Achlya hypogyna</name>
    <name type="common">Oomycete</name>
    <name type="synonym">Protoachlya hypogyna</name>
    <dbReference type="NCBI Taxonomy" id="1202772"/>
    <lineage>
        <taxon>Eukaryota</taxon>
        <taxon>Sar</taxon>
        <taxon>Stramenopiles</taxon>
        <taxon>Oomycota</taxon>
        <taxon>Saprolegniomycetes</taxon>
        <taxon>Saprolegniales</taxon>
        <taxon>Achlyaceae</taxon>
        <taxon>Achlya</taxon>
    </lineage>
</organism>
<feature type="compositionally biased region" description="Basic and acidic residues" evidence="14">
    <location>
        <begin position="1"/>
        <end position="10"/>
    </location>
</feature>
<evidence type="ECO:0000256" key="15">
    <source>
        <dbReference type="SAM" id="Phobius"/>
    </source>
</evidence>
<keyword evidence="15" id="KW-1133">Transmembrane helix</keyword>
<dbReference type="GO" id="GO:0005975">
    <property type="term" value="P:carbohydrate metabolic process"/>
    <property type="evidence" value="ECO:0007669"/>
    <property type="project" value="InterPro"/>
</dbReference>
<keyword evidence="15" id="KW-0472">Membrane</keyword>
<feature type="active site" description="Proton donor" evidence="10">
    <location>
        <position position="435"/>
    </location>
</feature>
<name>A0A1V9YZD1_ACHHY</name>
<keyword evidence="7 12" id="KW-1015">Disulfide bond</keyword>
<proteinExistence type="inferred from homology"/>
<comment type="similarity">
    <text evidence="3 13">Belongs to the glycosyl hydrolase 47 family.</text>
</comment>
<dbReference type="GO" id="GO:0005509">
    <property type="term" value="F:calcium ion binding"/>
    <property type="evidence" value="ECO:0007669"/>
    <property type="project" value="InterPro"/>
</dbReference>
<evidence type="ECO:0000256" key="3">
    <source>
        <dbReference type="ARBA" id="ARBA00007658"/>
    </source>
</evidence>
<comment type="caution">
    <text evidence="16">The sequence shown here is derived from an EMBL/GenBank/DDBJ whole genome shotgun (WGS) entry which is preliminary data.</text>
</comment>
<dbReference type="AlphaFoldDB" id="A0A1V9YZD1"/>
<protein>
    <recommendedName>
        <fullName evidence="13">alpha-1,2-Mannosidase</fullName>
        <ecNumber evidence="13">3.2.1.-</ecNumber>
    </recommendedName>
</protein>
<evidence type="ECO:0000256" key="10">
    <source>
        <dbReference type="PIRSR" id="PIRSR601382-1"/>
    </source>
</evidence>
<feature type="region of interest" description="Disordered" evidence="14">
    <location>
        <begin position="1"/>
        <end position="23"/>
    </location>
</feature>
<sequence>MSLLRSRGERTPPLPQHYAPKNSSAAKRRPNALLVLTVVFVAGIVIHVLFTGELPLPDTVQVHLGINSIPLRLRQYLKYCSKGRHDIVASGNDRSFLQRSRNVDQDRVVNATRWAWNAYRNHAFGEDVFDSRTKDGHAWNDHNLGITLVDSLDTLYIFGMRAEFDEAVKWVVDTFPNKLAHGGSVSVFETTIRVLGGLLSAYHLSGNHELLAAADAVGQRLSRAFTNTPSGFPLPSINLWNGKGSDGPVTSLAQVGTLQVEFRYLTQLTCNQKYRKAVDTIMDQLLDEMNSRFPDGLVPVNIDVEWGGVNEESPLSFGAAGDSYYEYLLKQWLFTDKQDYRYKVAYETAVASMKQDLVRTAVGPGKLVILGQSVLRGDGSRGFVSKMDHLSCFVPGMLALGVLHGMPQWHLELAEELARTCYMMYHQVPSGLAPEEVYFAVDGEDQAAPVNAKQFKHNNRDFASIYEAADFFFDVNGPTNVNVLRPETVESLALLYHVTQNDMYRDMGREIFNAFENHARIASGGYASVHRLHLEQPRSTHGIMESFFLAETLKYLYLLFADSSAVTPVLQNYVFNTEAHPFPIARFRP</sequence>
<feature type="transmembrane region" description="Helical" evidence="15">
    <location>
        <begin position="31"/>
        <end position="50"/>
    </location>
</feature>
<dbReference type="PANTHER" id="PTHR11742:SF55">
    <property type="entry name" value="ENDOPLASMIC RETICULUM MANNOSYL-OLIGOSACCHARIDE 1,2-ALPHA-MANNOSIDASE"/>
    <property type="match status" value="1"/>
</dbReference>
<dbReference type="GO" id="GO:0005783">
    <property type="term" value="C:endoplasmic reticulum"/>
    <property type="evidence" value="ECO:0007669"/>
    <property type="project" value="TreeGrafter"/>
</dbReference>
<comment type="pathway">
    <text evidence="2">Protein modification; protein glycosylation.</text>
</comment>
<evidence type="ECO:0000256" key="6">
    <source>
        <dbReference type="ARBA" id="ARBA00022837"/>
    </source>
</evidence>
<evidence type="ECO:0000256" key="1">
    <source>
        <dbReference type="ARBA" id="ARBA00001913"/>
    </source>
</evidence>
<dbReference type="InterPro" id="IPR050749">
    <property type="entry name" value="Glycosyl_Hydrolase_47"/>
</dbReference>
<dbReference type="EC" id="3.2.1.-" evidence="13"/>
<comment type="cofactor">
    <cofactor evidence="1 11">
        <name>Ca(2+)</name>
        <dbReference type="ChEBI" id="CHEBI:29108"/>
    </cofactor>
</comment>
<dbReference type="SUPFAM" id="SSF48225">
    <property type="entry name" value="Seven-hairpin glycosidases"/>
    <property type="match status" value="1"/>
</dbReference>
<dbReference type="EMBL" id="JNBR01000552">
    <property type="protein sequence ID" value="OQR91164.1"/>
    <property type="molecule type" value="Genomic_DNA"/>
</dbReference>
<dbReference type="GO" id="GO:0016020">
    <property type="term" value="C:membrane"/>
    <property type="evidence" value="ECO:0007669"/>
    <property type="project" value="InterPro"/>
</dbReference>
<evidence type="ECO:0000256" key="13">
    <source>
        <dbReference type="RuleBase" id="RU361193"/>
    </source>
</evidence>
<dbReference type="InterPro" id="IPR001382">
    <property type="entry name" value="Glyco_hydro_47"/>
</dbReference>
<evidence type="ECO:0000256" key="12">
    <source>
        <dbReference type="PIRSR" id="PIRSR601382-3"/>
    </source>
</evidence>
<evidence type="ECO:0000313" key="16">
    <source>
        <dbReference type="EMBL" id="OQR91164.1"/>
    </source>
</evidence>
<keyword evidence="5 13" id="KW-0378">Hydrolase</keyword>
<evidence type="ECO:0000256" key="14">
    <source>
        <dbReference type="SAM" id="MobiDB-lite"/>
    </source>
</evidence>
<accession>A0A1V9YZD1</accession>
<dbReference type="InterPro" id="IPR036026">
    <property type="entry name" value="Seven-hairpin_glycosidases"/>
</dbReference>
<comment type="catalytic activity">
    <reaction evidence="8">
        <text>N(4)-(alpha-D-Man-(1-&gt;2)-alpha-D-Man-(1-&gt;2)-alpha-D-Man-(1-&gt;3)-[alpha-D-Man-(1-&gt;3)-[alpha-D-Man-(1-&gt;2)-alpha-D-Man-(1-&gt;6)]-alpha-D-Man-(1-&gt;6)]-beta-D-Man-(1-&gt;4)-beta-D-GlcNAc-(1-&gt;4)-beta-D-GlcNAc)-L-asparaginyl-[protein] (N-glucan mannose isomer 8A1,2,3B1,3) + 3 H2O = N(4)-(alpha-D-Man-(1-&gt;3)-[alpha-D-Man-(1-&gt;3)-[alpha-D-Man-(1-&gt;6)]-alpha-D-Man-(1-&gt;6)]-beta-D-Man-(1-&gt;4)-beta-D-GlcNAc-(1-&gt;4)-beta-D-GlcNAc)-L-asparaginyl-[protein] (N-glucan mannose isomer 5A1,2) + 3 beta-D-mannose</text>
        <dbReference type="Rhea" id="RHEA:56028"/>
        <dbReference type="Rhea" id="RHEA-COMP:14358"/>
        <dbReference type="Rhea" id="RHEA-COMP:14367"/>
        <dbReference type="ChEBI" id="CHEBI:15377"/>
        <dbReference type="ChEBI" id="CHEBI:28563"/>
        <dbReference type="ChEBI" id="CHEBI:59087"/>
        <dbReference type="ChEBI" id="CHEBI:60628"/>
        <dbReference type="EC" id="3.2.1.113"/>
    </reaction>
</comment>
<dbReference type="Gene3D" id="1.50.10.10">
    <property type="match status" value="1"/>
</dbReference>
<dbReference type="Pfam" id="PF01532">
    <property type="entry name" value="Glyco_hydro_47"/>
    <property type="match status" value="1"/>
</dbReference>
<dbReference type="STRING" id="1202772.A0A1V9YZD1"/>
<dbReference type="OrthoDB" id="8118055at2759"/>
<dbReference type="PANTHER" id="PTHR11742">
    <property type="entry name" value="MANNOSYL-OLIGOSACCHARIDE ALPHA-1,2-MANNOSIDASE-RELATED"/>
    <property type="match status" value="1"/>
</dbReference>
<evidence type="ECO:0000256" key="2">
    <source>
        <dbReference type="ARBA" id="ARBA00004922"/>
    </source>
</evidence>
<evidence type="ECO:0000256" key="8">
    <source>
        <dbReference type="ARBA" id="ARBA00047669"/>
    </source>
</evidence>
<feature type="disulfide bond" evidence="12">
    <location>
        <begin position="392"/>
        <end position="421"/>
    </location>
</feature>
<dbReference type="Proteomes" id="UP000243579">
    <property type="component" value="Unassembled WGS sequence"/>
</dbReference>
<keyword evidence="6 11" id="KW-0106">Calcium</keyword>
<keyword evidence="13" id="KW-0326">Glycosidase</keyword>
<evidence type="ECO:0000256" key="5">
    <source>
        <dbReference type="ARBA" id="ARBA00022801"/>
    </source>
</evidence>
<evidence type="ECO:0000256" key="9">
    <source>
        <dbReference type="ARBA" id="ARBA00048605"/>
    </source>
</evidence>
<feature type="active site" evidence="10">
    <location>
        <position position="487"/>
    </location>
</feature>
<comment type="catalytic activity">
    <reaction evidence="9">
        <text>N(4)-(alpha-D-Man-(1-&gt;2)-alpha-D-Man-(1-&gt;2)-alpha-D-Man-(1-&gt;3)-[alpha-D-Man-(1-&gt;2)-alpha-D-Man-(1-&gt;3)-[alpha-D-Man-(1-&gt;2)-alpha-D-Man-(1-&gt;6)]-alpha-D-Man-(1-&gt;6)]-beta-D-Man-(1-&gt;4)-beta-D-GlcNAc-(1-&gt;4)-beta-D-GlcNAc)-L-asparaginyl-[protein] (N-glucan mannose isomer 9A1,2,3B1,2,3) + 4 H2O = N(4)-(alpha-D-Man-(1-&gt;3)-[alpha-D-Man-(1-&gt;3)-[alpha-D-Man-(1-&gt;6)]-alpha-D-Man-(1-&gt;6)]-beta-D-Man-(1-&gt;4)-beta-D-GlcNAc-(1-&gt;4)-beta-D-GlcNAc)-L-asparaginyl-[protein] (N-glucan mannose isomer 5A1,2) + 4 beta-D-mannose</text>
        <dbReference type="Rhea" id="RHEA:56008"/>
        <dbReference type="Rhea" id="RHEA-COMP:14356"/>
        <dbReference type="Rhea" id="RHEA-COMP:14367"/>
        <dbReference type="ChEBI" id="CHEBI:15377"/>
        <dbReference type="ChEBI" id="CHEBI:28563"/>
        <dbReference type="ChEBI" id="CHEBI:59087"/>
        <dbReference type="ChEBI" id="CHEBI:139493"/>
        <dbReference type="EC" id="3.2.1.113"/>
    </reaction>
</comment>